<gene>
    <name evidence="1" type="ORF">J2W50_003382</name>
</gene>
<sequence length="111" mass="12236">MATSTQQTQADYEERLQEQIGFLKSSAAAYDSGNKGEARRIAAAVRTLVHDTSKSHALLFLLNRISSMQFFDTAYAITPENQNSHSGLVNIVIGKEVRYTVDLLADLTLSN</sequence>
<evidence type="ECO:0000313" key="2">
    <source>
        <dbReference type="Proteomes" id="UP001260715"/>
    </source>
</evidence>
<dbReference type="EMBL" id="JAVDSJ010000004">
    <property type="protein sequence ID" value="MDR6585166.1"/>
    <property type="molecule type" value="Genomic_DNA"/>
</dbReference>
<dbReference type="Proteomes" id="UP001260715">
    <property type="component" value="Unassembled WGS sequence"/>
</dbReference>
<dbReference type="RefSeq" id="WP_310011271.1">
    <property type="nucleotide sequence ID" value="NZ_JAVDSJ010000004.1"/>
</dbReference>
<evidence type="ECO:0000313" key="1">
    <source>
        <dbReference type="EMBL" id="MDR6585166.1"/>
    </source>
</evidence>
<proteinExistence type="predicted"/>
<name>A0ABU1PGY6_9BURK</name>
<reference evidence="1 2" key="1">
    <citation type="submission" date="2023-07" db="EMBL/GenBank/DDBJ databases">
        <title>Sorghum-associated microbial communities from plants grown in Nebraska, USA.</title>
        <authorList>
            <person name="Schachtman D."/>
        </authorList>
    </citation>
    <scope>NUCLEOTIDE SEQUENCE [LARGE SCALE GENOMIC DNA]</scope>
    <source>
        <strain evidence="1 2">596</strain>
    </source>
</reference>
<comment type="caution">
    <text evidence="1">The sequence shown here is derived from an EMBL/GenBank/DDBJ whole genome shotgun (WGS) entry which is preliminary data.</text>
</comment>
<accession>A0ABU1PGY6</accession>
<organism evidence="1 2">
    <name type="scientific">Herbaspirillum frisingense</name>
    <dbReference type="NCBI Taxonomy" id="92645"/>
    <lineage>
        <taxon>Bacteria</taxon>
        <taxon>Pseudomonadati</taxon>
        <taxon>Pseudomonadota</taxon>
        <taxon>Betaproteobacteria</taxon>
        <taxon>Burkholderiales</taxon>
        <taxon>Oxalobacteraceae</taxon>
        <taxon>Herbaspirillum</taxon>
    </lineage>
</organism>
<protein>
    <submittedName>
        <fullName evidence="1">G:T/U-mismatch repair DNA glycosylase</fullName>
    </submittedName>
</protein>
<keyword evidence="2" id="KW-1185">Reference proteome</keyword>